<keyword evidence="9" id="KW-0146">Chitin degradation</keyword>
<feature type="chain" id="PRO_5040268752" description="chitinase" evidence="17">
    <location>
        <begin position="21"/>
        <end position="1156"/>
    </location>
</feature>
<feature type="domain" description="Chitin-binding type-1" evidence="18">
    <location>
        <begin position="59"/>
        <end position="97"/>
    </location>
</feature>
<evidence type="ECO:0000256" key="4">
    <source>
        <dbReference type="ARBA" id="ARBA00012729"/>
    </source>
</evidence>
<evidence type="ECO:0000256" key="13">
    <source>
        <dbReference type="ARBA" id="ARBA00023326"/>
    </source>
</evidence>
<feature type="region of interest" description="Disordered" evidence="16">
    <location>
        <begin position="780"/>
        <end position="800"/>
    </location>
</feature>
<evidence type="ECO:0000256" key="15">
    <source>
        <dbReference type="RuleBase" id="RU000489"/>
    </source>
</evidence>
<keyword evidence="8 15" id="KW-0378">Hydrolase</keyword>
<dbReference type="Gene3D" id="3.30.60.10">
    <property type="entry name" value="Endochitinase-like"/>
    <property type="match status" value="2"/>
</dbReference>
<evidence type="ECO:0000256" key="16">
    <source>
        <dbReference type="SAM" id="MobiDB-lite"/>
    </source>
</evidence>
<dbReference type="InterPro" id="IPR017853">
    <property type="entry name" value="GH"/>
</dbReference>
<dbReference type="SUPFAM" id="SSF51445">
    <property type="entry name" value="(Trans)glycosidases"/>
    <property type="match status" value="1"/>
</dbReference>
<evidence type="ECO:0000256" key="17">
    <source>
        <dbReference type="SAM" id="SignalP"/>
    </source>
</evidence>
<feature type="domain" description="GH18" evidence="19">
    <location>
        <begin position="155"/>
        <end position="511"/>
    </location>
</feature>
<organism evidence="20 21">
    <name type="scientific">Plectosphaerella plurivora</name>
    <dbReference type="NCBI Taxonomy" id="936078"/>
    <lineage>
        <taxon>Eukaryota</taxon>
        <taxon>Fungi</taxon>
        <taxon>Dikarya</taxon>
        <taxon>Ascomycota</taxon>
        <taxon>Pezizomycotina</taxon>
        <taxon>Sordariomycetes</taxon>
        <taxon>Hypocreomycetidae</taxon>
        <taxon>Glomerellales</taxon>
        <taxon>Plectosphaerellaceae</taxon>
        <taxon>Plectosphaerella</taxon>
    </lineage>
</organism>
<dbReference type="GO" id="GO:0008843">
    <property type="term" value="F:endochitinase activity"/>
    <property type="evidence" value="ECO:0007669"/>
    <property type="project" value="UniProtKB-EC"/>
</dbReference>
<comment type="caution">
    <text evidence="20">The sequence shown here is derived from an EMBL/GenBank/DDBJ whole genome shotgun (WGS) entry which is preliminary data.</text>
</comment>
<evidence type="ECO:0000259" key="19">
    <source>
        <dbReference type="PROSITE" id="PS51910"/>
    </source>
</evidence>
<dbReference type="Gene3D" id="3.10.50.10">
    <property type="match status" value="1"/>
</dbReference>
<evidence type="ECO:0000259" key="18">
    <source>
        <dbReference type="PROSITE" id="PS50941"/>
    </source>
</evidence>
<evidence type="ECO:0000256" key="8">
    <source>
        <dbReference type="ARBA" id="ARBA00022801"/>
    </source>
</evidence>
<comment type="subcellular location">
    <subcellularLocation>
        <location evidence="2">Secreted</location>
    </subcellularLocation>
</comment>
<feature type="domain" description="Chitin-binding type-1" evidence="18">
    <location>
        <begin position="98"/>
        <end position="141"/>
    </location>
</feature>
<dbReference type="EC" id="3.2.1.14" evidence="4"/>
<keyword evidence="5" id="KW-0964">Secreted</keyword>
<dbReference type="InterPro" id="IPR036861">
    <property type="entry name" value="Endochitinase-like_sf"/>
</dbReference>
<dbReference type="GO" id="GO:0000272">
    <property type="term" value="P:polysaccharide catabolic process"/>
    <property type="evidence" value="ECO:0007669"/>
    <property type="project" value="UniProtKB-KW"/>
</dbReference>
<feature type="disulfide bond" evidence="14">
    <location>
        <begin position="73"/>
        <end position="87"/>
    </location>
</feature>
<dbReference type="Pfam" id="PF00187">
    <property type="entry name" value="Chitin_bind_1"/>
    <property type="match status" value="1"/>
</dbReference>
<dbReference type="OrthoDB" id="73875at2759"/>
<evidence type="ECO:0000256" key="9">
    <source>
        <dbReference type="ARBA" id="ARBA00023024"/>
    </source>
</evidence>
<evidence type="ECO:0000256" key="2">
    <source>
        <dbReference type="ARBA" id="ARBA00004613"/>
    </source>
</evidence>
<dbReference type="PROSITE" id="PS51910">
    <property type="entry name" value="GH18_2"/>
    <property type="match status" value="1"/>
</dbReference>
<keyword evidence="14" id="KW-1015">Disulfide bond</keyword>
<feature type="signal peptide" evidence="17">
    <location>
        <begin position="1"/>
        <end position="20"/>
    </location>
</feature>
<gene>
    <name evidence="20" type="ORF">F5X68DRAFT_207195</name>
</gene>
<dbReference type="InterPro" id="IPR018371">
    <property type="entry name" value="Chitin-binding_1_CS"/>
</dbReference>
<dbReference type="CDD" id="cd00035">
    <property type="entry name" value="ChtBD1"/>
    <property type="match status" value="1"/>
</dbReference>
<evidence type="ECO:0000256" key="10">
    <source>
        <dbReference type="ARBA" id="ARBA00023180"/>
    </source>
</evidence>
<dbReference type="PANTHER" id="PTHR11177:SF397">
    <property type="entry name" value="CHITINASE"/>
    <property type="match status" value="1"/>
</dbReference>
<dbReference type="AlphaFoldDB" id="A0A9P8VC43"/>
<dbReference type="PANTHER" id="PTHR11177">
    <property type="entry name" value="CHITINASE"/>
    <property type="match status" value="1"/>
</dbReference>
<dbReference type="InterPro" id="IPR001223">
    <property type="entry name" value="Glyco_hydro18_cat"/>
</dbReference>
<dbReference type="GO" id="GO:0005576">
    <property type="term" value="C:extracellular region"/>
    <property type="evidence" value="ECO:0007669"/>
    <property type="project" value="UniProtKB-SubCell"/>
</dbReference>
<evidence type="ECO:0000313" key="20">
    <source>
        <dbReference type="EMBL" id="KAH6687317.1"/>
    </source>
</evidence>
<comment type="similarity">
    <text evidence="3">Belongs to the glycosyl hydrolase 18 family. Chitinase class V subfamily.</text>
</comment>
<dbReference type="InterPro" id="IPR050314">
    <property type="entry name" value="Glycosyl_Hydrlase_18"/>
</dbReference>
<keyword evidence="21" id="KW-1185">Reference proteome</keyword>
<keyword evidence="12 15" id="KW-0326">Glycosidase</keyword>
<dbReference type="SMART" id="SM00636">
    <property type="entry name" value="Glyco_18"/>
    <property type="match status" value="1"/>
</dbReference>
<dbReference type="PROSITE" id="PS00026">
    <property type="entry name" value="CHIT_BIND_I_1"/>
    <property type="match status" value="1"/>
</dbReference>
<name>A0A9P8VC43_9PEZI</name>
<dbReference type="Pfam" id="PF00704">
    <property type="entry name" value="Glyco_hydro_18"/>
    <property type="match status" value="1"/>
</dbReference>
<dbReference type="SMART" id="SM00270">
    <property type="entry name" value="ChtBD1"/>
    <property type="match status" value="2"/>
</dbReference>
<proteinExistence type="inferred from homology"/>
<accession>A0A9P8VC43</accession>
<dbReference type="Gene3D" id="3.20.20.80">
    <property type="entry name" value="Glycosidases"/>
    <property type="match status" value="1"/>
</dbReference>
<evidence type="ECO:0000256" key="12">
    <source>
        <dbReference type="ARBA" id="ARBA00023295"/>
    </source>
</evidence>
<keyword evidence="7 17" id="KW-0732">Signal</keyword>
<dbReference type="Proteomes" id="UP000770015">
    <property type="component" value="Unassembled WGS sequence"/>
</dbReference>
<dbReference type="InterPro" id="IPR011583">
    <property type="entry name" value="Chitinase_II/V-like_cat"/>
</dbReference>
<keyword evidence="6 14" id="KW-0147">Chitin-binding</keyword>
<feature type="disulfide bond" evidence="14">
    <location>
        <begin position="112"/>
        <end position="124"/>
    </location>
</feature>
<evidence type="ECO:0000313" key="21">
    <source>
        <dbReference type="Proteomes" id="UP000770015"/>
    </source>
</evidence>
<dbReference type="PROSITE" id="PS50941">
    <property type="entry name" value="CHIT_BIND_I_2"/>
    <property type="match status" value="2"/>
</dbReference>
<dbReference type="PROSITE" id="PS01095">
    <property type="entry name" value="GH18_1"/>
    <property type="match status" value="1"/>
</dbReference>
<dbReference type="SUPFAM" id="SSF57016">
    <property type="entry name" value="Plant lectins/antimicrobial peptides"/>
    <property type="match status" value="2"/>
</dbReference>
<evidence type="ECO:0000256" key="6">
    <source>
        <dbReference type="ARBA" id="ARBA00022669"/>
    </source>
</evidence>
<dbReference type="InterPro" id="IPR001002">
    <property type="entry name" value="Chitin-bd_1"/>
</dbReference>
<sequence>MKAGFLLLLLGLSTSAATEALDPSVDPSVPIFDSNRHFSFFGRRNLASSDSEILSRRDDYSCSAERPCRNGACCGAGGFCGYGPDYCGAGCVSNCDASAECGKFSRPANKKCPLNTCCSEHGFCGTSKDFCGSKCQSNCVEHPKPPGGEKGKTLSKVIGYWEAWNDQSKCHPMRAKELPLSALTHLNYAFAFIDPKTFEITPMDFTTPESTFDDVADLKAYQPSLQIFISLGGWTFSDNGTVTQPVFGNIARSSTNRKKFADILVKFLDAYGFDGVDLDWEYPGAPDRGGKPEDVENFVLLVKDLRQTFNKAGRKLGITFTAPSSYWYLKWFDLPNVMKYVDWVNLMSYDLHGTWDSNNPIGAIVQGHTNLTEIKAAAELFWRVGVKPEQMALGFGFYGRSFTLSDPKCTKPGCPFKGGAKPGVCTGTSGYLAYYEVQDILKKNKITPIHDKEAAVKYFTFDKDQWISYDDADTFKQKIEWADSVGFMGSLIWASDLDDYDFTAHKALTGKTIITAADVVKETQTLADLTAEFDASFGRFCYKKPYISFGNHGCGEPGDTKVGYDSNGEDCTNAQILSGTCGLPICCPLTSGFTDKSCRWTRNGGGDCNGRCESGEVMITQSSWGGLPGDADQSKCKRGKKAFCCKTPHFDTLTDGCRWETECGKACQNDEDKITTAFQLEKKTYVSPAGCNEYNYCCKKSSGKPLADCNWKGSAPDCVHNTCGQSEITIRTDPRGGSKWSCGWGRSKSLCCKPDGSTMLDMDCNVDLCKIDPLICEEDGDGDDEDEGSSLRRFRRSSAEIDDTEEDDNGMFIIRTYTDPYDGQVYEYAESLLSKRIPGLRRPMKIKFRDGSKLQWASRIYPNTRKKLFGGDGASTLISKLAFGMGSKICTDTSVVTKNLADLPKKGFVTEHFNEVQMAKHFIYSAYHGTLPYIRGPMTALPLSAENLAAGWNYQYTRALNSLATTVTDVKDWTAPNTPAERFMTVIGDYGYRSGLFYAEAALNGVKGSLHRFVQPMDIDRFEDILTTVAANGKGAEAAAQEIAVKLQLVFGTFEYMNHPVLKPLAAISRKAMLVEVQNMEQYVPPLKGILDIWLEFEPGYYRAIELFAQNWIQEATANVIMRLGSPADLSGQAAFLAWTAQKLADRKDELKFTFR</sequence>
<dbReference type="GO" id="GO:0006032">
    <property type="term" value="P:chitin catabolic process"/>
    <property type="evidence" value="ECO:0007669"/>
    <property type="project" value="UniProtKB-KW"/>
</dbReference>
<dbReference type="InterPro" id="IPR029070">
    <property type="entry name" value="Chitinase_insertion_sf"/>
</dbReference>
<reference evidence="20" key="1">
    <citation type="journal article" date="2021" name="Nat. Commun.">
        <title>Genetic determinants of endophytism in the Arabidopsis root mycobiome.</title>
        <authorList>
            <person name="Mesny F."/>
            <person name="Miyauchi S."/>
            <person name="Thiergart T."/>
            <person name="Pickel B."/>
            <person name="Atanasova L."/>
            <person name="Karlsson M."/>
            <person name="Huettel B."/>
            <person name="Barry K.W."/>
            <person name="Haridas S."/>
            <person name="Chen C."/>
            <person name="Bauer D."/>
            <person name="Andreopoulos W."/>
            <person name="Pangilinan J."/>
            <person name="LaButti K."/>
            <person name="Riley R."/>
            <person name="Lipzen A."/>
            <person name="Clum A."/>
            <person name="Drula E."/>
            <person name="Henrissat B."/>
            <person name="Kohler A."/>
            <person name="Grigoriev I.V."/>
            <person name="Martin F.M."/>
            <person name="Hacquard S."/>
        </authorList>
    </citation>
    <scope>NUCLEOTIDE SEQUENCE</scope>
    <source>
        <strain evidence="20">MPI-SDFR-AT-0117</strain>
    </source>
</reference>
<evidence type="ECO:0000256" key="7">
    <source>
        <dbReference type="ARBA" id="ARBA00022729"/>
    </source>
</evidence>
<dbReference type="EMBL" id="JAGSXJ010000011">
    <property type="protein sequence ID" value="KAH6687317.1"/>
    <property type="molecule type" value="Genomic_DNA"/>
</dbReference>
<feature type="disulfide bond" evidence="14">
    <location>
        <begin position="91"/>
        <end position="95"/>
    </location>
</feature>
<dbReference type="FunFam" id="3.10.50.10:FF:000003">
    <property type="entry name" value="Class V chitinase CHIT5b"/>
    <property type="match status" value="1"/>
</dbReference>
<evidence type="ECO:0000256" key="11">
    <source>
        <dbReference type="ARBA" id="ARBA00023277"/>
    </source>
</evidence>
<keyword evidence="13" id="KW-0624">Polysaccharide degradation</keyword>
<comment type="catalytic activity">
    <reaction evidence="1">
        <text>Random endo-hydrolysis of N-acetyl-beta-D-glucosaminide (1-&gt;4)-beta-linkages in chitin and chitodextrins.</text>
        <dbReference type="EC" id="3.2.1.14"/>
    </reaction>
</comment>
<feature type="disulfide bond" evidence="14">
    <location>
        <begin position="68"/>
        <end position="80"/>
    </location>
</feature>
<dbReference type="GO" id="GO:0008061">
    <property type="term" value="F:chitin binding"/>
    <property type="evidence" value="ECO:0007669"/>
    <property type="project" value="UniProtKB-UniRule"/>
</dbReference>
<feature type="disulfide bond" evidence="14">
    <location>
        <begin position="135"/>
        <end position="139"/>
    </location>
</feature>
<evidence type="ECO:0000256" key="14">
    <source>
        <dbReference type="PROSITE-ProRule" id="PRU00261"/>
    </source>
</evidence>
<keyword evidence="10" id="KW-0325">Glycoprotein</keyword>
<dbReference type="SUPFAM" id="SSF54556">
    <property type="entry name" value="Chitinase insertion domain"/>
    <property type="match status" value="1"/>
</dbReference>
<protein>
    <recommendedName>
        <fullName evidence="4">chitinase</fullName>
        <ecNumber evidence="4">3.2.1.14</ecNumber>
    </recommendedName>
</protein>
<evidence type="ECO:0000256" key="3">
    <source>
        <dbReference type="ARBA" id="ARBA00008682"/>
    </source>
</evidence>
<dbReference type="InterPro" id="IPR001579">
    <property type="entry name" value="Glyco_hydro_18_chit_AS"/>
</dbReference>
<evidence type="ECO:0000256" key="5">
    <source>
        <dbReference type="ARBA" id="ARBA00022525"/>
    </source>
</evidence>
<evidence type="ECO:0000256" key="1">
    <source>
        <dbReference type="ARBA" id="ARBA00000822"/>
    </source>
</evidence>
<keyword evidence="11" id="KW-0119">Carbohydrate metabolism</keyword>
<comment type="caution">
    <text evidence="14">Lacks conserved residue(s) required for the propagation of feature annotation.</text>
</comment>
<feature type="disulfide bond" evidence="14">
    <location>
        <begin position="117"/>
        <end position="131"/>
    </location>
</feature>